<gene>
    <name evidence="2" type="ORF">SAMN05216464_105188</name>
</gene>
<organism evidence="2 3">
    <name type="scientific">Mucilaginibacter pineti</name>
    <dbReference type="NCBI Taxonomy" id="1391627"/>
    <lineage>
        <taxon>Bacteria</taxon>
        <taxon>Pseudomonadati</taxon>
        <taxon>Bacteroidota</taxon>
        <taxon>Sphingobacteriia</taxon>
        <taxon>Sphingobacteriales</taxon>
        <taxon>Sphingobacteriaceae</taxon>
        <taxon>Mucilaginibacter</taxon>
    </lineage>
</organism>
<keyword evidence="1" id="KW-0472">Membrane</keyword>
<reference evidence="2 3" key="1">
    <citation type="submission" date="2016-10" db="EMBL/GenBank/DDBJ databases">
        <authorList>
            <person name="de Groot N.N."/>
        </authorList>
    </citation>
    <scope>NUCLEOTIDE SEQUENCE [LARGE SCALE GENOMIC DNA]</scope>
    <source>
        <strain evidence="2 3">47C3B</strain>
    </source>
</reference>
<protein>
    <submittedName>
        <fullName evidence="2">Uncharacterized membrane protein YoaK, UPF0700 family</fullName>
    </submittedName>
</protein>
<feature type="transmembrane region" description="Helical" evidence="1">
    <location>
        <begin position="104"/>
        <end position="123"/>
    </location>
</feature>
<sequence length="257" mass="28891">MCCKPAAVNMLRQSKEERTLKGNLLLASSTAFVSGVTNIAGMVAFLAFTSNITGHVANLAKHIVEQNFREIIVFVIWLLLFFTGAFVSNFIIRSLEHKSRYRAHSIPIIIEIVLLLFVAIYGHNFYKETDLEREIVIGVLIFSMGLQNSLVSTISGGLIKSTHLTGLFTDLGGDVSEWMHPKVQKTEIIRNKILVRLTVLSFYFIGAVLGGLLFDLYDFAIFYFIPLILLTILYYDLSPVALHKISRVFWADKGKLV</sequence>
<dbReference type="InterPro" id="IPR010699">
    <property type="entry name" value="DUF1275"/>
</dbReference>
<evidence type="ECO:0000256" key="1">
    <source>
        <dbReference type="SAM" id="Phobius"/>
    </source>
</evidence>
<proteinExistence type="predicted"/>
<keyword evidence="1" id="KW-1133">Transmembrane helix</keyword>
<evidence type="ECO:0000313" key="2">
    <source>
        <dbReference type="EMBL" id="SDE31224.1"/>
    </source>
</evidence>
<feature type="transmembrane region" description="Helical" evidence="1">
    <location>
        <begin position="68"/>
        <end position="92"/>
    </location>
</feature>
<keyword evidence="3" id="KW-1185">Reference proteome</keyword>
<dbReference type="Pfam" id="PF06912">
    <property type="entry name" value="DUF1275"/>
    <property type="match status" value="1"/>
</dbReference>
<feature type="transmembrane region" description="Helical" evidence="1">
    <location>
        <begin position="24"/>
        <end position="48"/>
    </location>
</feature>
<feature type="transmembrane region" description="Helical" evidence="1">
    <location>
        <begin position="193"/>
        <end position="214"/>
    </location>
</feature>
<dbReference type="EMBL" id="FNAI01000005">
    <property type="protein sequence ID" value="SDE31224.1"/>
    <property type="molecule type" value="Genomic_DNA"/>
</dbReference>
<evidence type="ECO:0000313" key="3">
    <source>
        <dbReference type="Proteomes" id="UP000199072"/>
    </source>
</evidence>
<dbReference type="PANTHER" id="PTHR37314">
    <property type="entry name" value="SLR0142 PROTEIN"/>
    <property type="match status" value="1"/>
</dbReference>
<accession>A0A1G7BVR3</accession>
<feature type="transmembrane region" description="Helical" evidence="1">
    <location>
        <begin position="220"/>
        <end position="237"/>
    </location>
</feature>
<dbReference type="AlphaFoldDB" id="A0A1G7BVR3"/>
<keyword evidence="1" id="KW-0812">Transmembrane</keyword>
<dbReference type="Proteomes" id="UP000199072">
    <property type="component" value="Unassembled WGS sequence"/>
</dbReference>
<dbReference type="STRING" id="1391627.SAMN05216464_105188"/>
<name>A0A1G7BVR3_9SPHI</name>
<dbReference type="PANTHER" id="PTHR37314:SF4">
    <property type="entry name" value="UPF0700 TRANSMEMBRANE PROTEIN YOAK"/>
    <property type="match status" value="1"/>
</dbReference>
<feature type="transmembrane region" description="Helical" evidence="1">
    <location>
        <begin position="135"/>
        <end position="159"/>
    </location>
</feature>